<feature type="domain" description="DUF7096" evidence="3">
    <location>
        <begin position="20"/>
        <end position="197"/>
    </location>
</feature>
<accession>A0A3P3RBQ8</accession>
<dbReference type="RefSeq" id="WP_124954796.1">
    <property type="nucleotide sequence ID" value="NZ_RRCH01000019.1"/>
</dbReference>
<dbReference type="Pfam" id="PF23379">
    <property type="entry name" value="DUF7096"/>
    <property type="match status" value="1"/>
</dbReference>
<dbReference type="InterPro" id="IPR056397">
    <property type="entry name" value="Fn3_arc"/>
</dbReference>
<protein>
    <submittedName>
        <fullName evidence="4">Uncharacterized protein</fullName>
    </submittedName>
</protein>
<dbReference type="Proteomes" id="UP000282322">
    <property type="component" value="Unassembled WGS sequence"/>
</dbReference>
<evidence type="ECO:0000259" key="3">
    <source>
        <dbReference type="Pfam" id="PF23379"/>
    </source>
</evidence>
<proteinExistence type="predicted"/>
<feature type="domain" description="Fibronectin-III type-like" evidence="1">
    <location>
        <begin position="322"/>
        <end position="395"/>
    </location>
</feature>
<evidence type="ECO:0000313" key="5">
    <source>
        <dbReference type="Proteomes" id="UP000282322"/>
    </source>
</evidence>
<name>A0A3P3RBQ8_9EURY</name>
<comment type="caution">
    <text evidence="4">The sequence shown here is derived from an EMBL/GenBank/DDBJ whole genome shotgun (WGS) entry which is preliminary data.</text>
</comment>
<reference evidence="4 5" key="1">
    <citation type="submission" date="2018-11" db="EMBL/GenBank/DDBJ databases">
        <title>Taxonoimc description of Halomarina strain SPP-AMP-1.</title>
        <authorList>
            <person name="Pal Y."/>
            <person name="Srinivasana K."/>
            <person name="Verma A."/>
            <person name="Kumar P."/>
        </authorList>
    </citation>
    <scope>NUCLEOTIDE SEQUENCE [LARGE SCALE GENOMIC DNA]</scope>
    <source>
        <strain evidence="4 5">SPP-AMP-1</strain>
    </source>
</reference>
<evidence type="ECO:0000259" key="1">
    <source>
        <dbReference type="Pfam" id="PF23374"/>
    </source>
</evidence>
<dbReference type="InterPro" id="IPR055522">
    <property type="entry name" value="DUF7096"/>
</dbReference>
<dbReference type="EMBL" id="RRCH01000019">
    <property type="protein sequence ID" value="RRJ30764.1"/>
    <property type="molecule type" value="Genomic_DNA"/>
</dbReference>
<evidence type="ECO:0000259" key="2">
    <source>
        <dbReference type="Pfam" id="PF23375"/>
    </source>
</evidence>
<dbReference type="OrthoDB" id="201701at2157"/>
<gene>
    <name evidence="4" type="ORF">EIK79_09030</name>
</gene>
<dbReference type="AlphaFoldDB" id="A0A3P3RBQ8"/>
<keyword evidence="5" id="KW-1185">Reference proteome</keyword>
<organism evidence="4 5">
    <name type="scientific">Halocatena pleomorpha</name>
    <dbReference type="NCBI Taxonomy" id="1785090"/>
    <lineage>
        <taxon>Archaea</taxon>
        <taxon>Methanobacteriati</taxon>
        <taxon>Methanobacteriota</taxon>
        <taxon>Stenosarchaea group</taxon>
        <taxon>Halobacteria</taxon>
        <taxon>Halobacteriales</taxon>
        <taxon>Natronomonadaceae</taxon>
        <taxon>Halocatena</taxon>
    </lineage>
</organism>
<dbReference type="Pfam" id="PF23374">
    <property type="entry name" value="Fn3_arc"/>
    <property type="match status" value="1"/>
</dbReference>
<dbReference type="Pfam" id="PF23375">
    <property type="entry name" value="DUF7094"/>
    <property type="match status" value="1"/>
</dbReference>
<feature type="domain" description="DUF7094" evidence="2">
    <location>
        <begin position="204"/>
        <end position="313"/>
    </location>
</feature>
<evidence type="ECO:0000313" key="4">
    <source>
        <dbReference type="EMBL" id="RRJ30764.1"/>
    </source>
</evidence>
<sequence>MRSSRIPVVGMIVLLTLSGIPPSVTAPLPTSAQQDGTGTVKHTANGSLSYLSINGSIKRNDTVMLSQDVGSAVSLETVKFKQEFEHKRIKAADENASNETAFTIAKLETIETRTNELRERQNKKIQQYNEGEIASKTFLRELALITSEADRIQVLAGYLTEYAENDTLARQANDIKQELYMFKGPVRTRIRSALNGDPTAPNRFFVRTSTAGIELGTIDDSGEERTYVRETYLDGARSRPDSPKELGATYMRKKVTEQYGISKDYIQEEFGVASFYRYKLFPPEYVSSEDGITHYVDRGSGNIVFERQKVPIEEERTVEHEPKTNRTEQLTLTQRTTFPGGYMYVRLTDPDGEPLNGTVSVDGRTVGTTAEDSLLMLQPSNGSTITGTVGSKNVSVTVGNASRQPPAPAGNP</sequence>
<dbReference type="InterPro" id="IPR055520">
    <property type="entry name" value="DUF7094"/>
</dbReference>